<evidence type="ECO:0000259" key="1">
    <source>
        <dbReference type="Pfam" id="PF14491"/>
    </source>
</evidence>
<dbReference type="EMBL" id="QPGL01000002">
    <property type="protein sequence ID" value="RCS70250.1"/>
    <property type="molecule type" value="Genomic_DNA"/>
</dbReference>
<proteinExistence type="predicted"/>
<sequence length="279" mass="32589">MKGIEYSAEAVNVLNKFHRCERLVYVEGDDDVLFWEILFNFFNFSNFKIEVKDGSCELDKYTERLISEDLNIIIARDSDYKSLTGKLSQHERLITTYGYSIENTLYVSEAVVAITKLWIKDNALKLSEFSEWIDVLTDNLKELIYFDVTNDFYELYIDVIGDNCSRYMKSQSCANLDTNKISKHQATLKPKFCEKKVNYVIELINNSEKTLWEIVRGHFLQSAILKYISSHITKKGFSSKLSHDALYTNAIQELKNTFNDEHRHFEHYNKSISKLIDAT</sequence>
<dbReference type="AlphaFoldDB" id="A0A368LHM8"/>
<dbReference type="Pfam" id="PF14491">
    <property type="entry name" value="DUF4435"/>
    <property type="match status" value="1"/>
</dbReference>
<dbReference type="Proteomes" id="UP000252479">
    <property type="component" value="Unassembled WGS sequence"/>
</dbReference>
<protein>
    <submittedName>
        <fullName evidence="2">DUF4435 domain-containing protein</fullName>
    </submittedName>
</protein>
<comment type="caution">
    <text evidence="2">The sequence shown here is derived from an EMBL/GenBank/DDBJ whole genome shotgun (WGS) entry which is preliminary data.</text>
</comment>
<gene>
    <name evidence="2" type="ORF">CIK83_12390</name>
</gene>
<organism evidence="2 3">
    <name type="scientific">Vibrio casei</name>
    <dbReference type="NCBI Taxonomy" id="673372"/>
    <lineage>
        <taxon>Bacteria</taxon>
        <taxon>Pseudomonadati</taxon>
        <taxon>Pseudomonadota</taxon>
        <taxon>Gammaproteobacteria</taxon>
        <taxon>Vibrionales</taxon>
        <taxon>Vibrionaceae</taxon>
        <taxon>Vibrio</taxon>
    </lineage>
</organism>
<evidence type="ECO:0000313" key="3">
    <source>
        <dbReference type="Proteomes" id="UP000252479"/>
    </source>
</evidence>
<dbReference type="RefSeq" id="WP_086958557.1">
    <property type="nucleotide sequence ID" value="NZ_FUKS01000007.1"/>
</dbReference>
<reference evidence="2 3" key="1">
    <citation type="journal article" date="2017" name="Elife">
        <title>Extensive horizontal gene transfer in cheese-associated bacteria.</title>
        <authorList>
            <person name="Bonham K.S."/>
            <person name="Wolfe B.E."/>
            <person name="Dutton R.J."/>
        </authorList>
    </citation>
    <scope>NUCLEOTIDE SEQUENCE [LARGE SCALE GENOMIC DNA]</scope>
    <source>
        <strain evidence="2 3">JB196</strain>
    </source>
</reference>
<keyword evidence="3" id="KW-1185">Reference proteome</keyword>
<evidence type="ECO:0000313" key="2">
    <source>
        <dbReference type="EMBL" id="RCS70250.1"/>
    </source>
</evidence>
<name>A0A368LHM8_9VIBR</name>
<accession>A0A368LHM8</accession>
<dbReference type="GeneID" id="303189720"/>
<dbReference type="InterPro" id="IPR029492">
    <property type="entry name" value="DUF4435"/>
</dbReference>
<feature type="domain" description="DUF4435" evidence="1">
    <location>
        <begin position="24"/>
        <end position="233"/>
    </location>
</feature>